<feature type="transmembrane region" description="Helical" evidence="5">
    <location>
        <begin position="114"/>
        <end position="135"/>
    </location>
</feature>
<evidence type="ECO:0000313" key="6">
    <source>
        <dbReference type="EMBL" id="OGY41445.1"/>
    </source>
</evidence>
<feature type="transmembrane region" description="Helical" evidence="5">
    <location>
        <begin position="256"/>
        <end position="274"/>
    </location>
</feature>
<comment type="caution">
    <text evidence="6">The sequence shown here is derived from an EMBL/GenBank/DDBJ whole genome shotgun (WGS) entry which is preliminary data.</text>
</comment>
<evidence type="ECO:0000256" key="5">
    <source>
        <dbReference type="SAM" id="Phobius"/>
    </source>
</evidence>
<evidence type="ECO:0000256" key="4">
    <source>
        <dbReference type="ARBA" id="ARBA00023136"/>
    </source>
</evidence>
<dbReference type="Proteomes" id="UP000176498">
    <property type="component" value="Unassembled WGS sequence"/>
</dbReference>
<dbReference type="CDD" id="cd13128">
    <property type="entry name" value="MATE_Wzx_like"/>
    <property type="match status" value="1"/>
</dbReference>
<evidence type="ECO:0000313" key="7">
    <source>
        <dbReference type="Proteomes" id="UP000176498"/>
    </source>
</evidence>
<feature type="transmembrane region" description="Helical" evidence="5">
    <location>
        <begin position="147"/>
        <end position="166"/>
    </location>
</feature>
<protein>
    <submittedName>
        <fullName evidence="6">Uncharacterized protein</fullName>
    </submittedName>
</protein>
<dbReference type="InterPro" id="IPR002797">
    <property type="entry name" value="Polysacc_synth"/>
</dbReference>
<keyword evidence="2 5" id="KW-0812">Transmembrane</keyword>
<dbReference type="AlphaFoldDB" id="A0A1G1XMV7"/>
<organism evidence="6 7">
    <name type="scientific">Candidatus Buchananbacteria bacterium RBG_13_36_9</name>
    <dbReference type="NCBI Taxonomy" id="1797530"/>
    <lineage>
        <taxon>Bacteria</taxon>
        <taxon>Candidatus Buchananiibacteriota</taxon>
    </lineage>
</organism>
<feature type="transmembrane region" description="Helical" evidence="5">
    <location>
        <begin position="83"/>
        <end position="108"/>
    </location>
</feature>
<feature type="transmembrane region" description="Helical" evidence="5">
    <location>
        <begin position="382"/>
        <end position="404"/>
    </location>
</feature>
<evidence type="ECO:0000256" key="3">
    <source>
        <dbReference type="ARBA" id="ARBA00022989"/>
    </source>
</evidence>
<evidence type="ECO:0000256" key="2">
    <source>
        <dbReference type="ARBA" id="ARBA00022692"/>
    </source>
</evidence>
<gene>
    <name evidence="6" type="ORF">A2Y82_00830</name>
</gene>
<name>A0A1G1XMV7_9BACT</name>
<feature type="transmembrane region" description="Helical" evidence="5">
    <location>
        <begin position="172"/>
        <end position="192"/>
    </location>
</feature>
<dbReference type="InterPro" id="IPR052556">
    <property type="entry name" value="PolySynth_Transporter"/>
</dbReference>
<comment type="subcellular location">
    <subcellularLocation>
        <location evidence="1">Membrane</location>
        <topology evidence="1">Multi-pass membrane protein</topology>
    </subcellularLocation>
</comment>
<accession>A0A1G1XMV7</accession>
<reference evidence="6 7" key="1">
    <citation type="journal article" date="2016" name="Nat. Commun.">
        <title>Thousands of microbial genomes shed light on interconnected biogeochemical processes in an aquifer system.</title>
        <authorList>
            <person name="Anantharaman K."/>
            <person name="Brown C.T."/>
            <person name="Hug L.A."/>
            <person name="Sharon I."/>
            <person name="Castelle C.J."/>
            <person name="Probst A.J."/>
            <person name="Thomas B.C."/>
            <person name="Singh A."/>
            <person name="Wilkins M.J."/>
            <person name="Karaoz U."/>
            <person name="Brodie E.L."/>
            <person name="Williams K.H."/>
            <person name="Hubbard S.S."/>
            <person name="Banfield J.F."/>
        </authorList>
    </citation>
    <scope>NUCLEOTIDE SEQUENCE [LARGE SCALE GENOMIC DNA]</scope>
</reference>
<feature type="transmembrane region" description="Helical" evidence="5">
    <location>
        <begin position="357"/>
        <end position="376"/>
    </location>
</feature>
<feature type="transmembrane region" description="Helical" evidence="5">
    <location>
        <begin position="12"/>
        <end position="37"/>
    </location>
</feature>
<dbReference type="GO" id="GO:0016020">
    <property type="term" value="C:membrane"/>
    <property type="evidence" value="ECO:0007669"/>
    <property type="project" value="UniProtKB-SubCell"/>
</dbReference>
<proteinExistence type="predicted"/>
<dbReference type="PANTHER" id="PTHR43424:SF1">
    <property type="entry name" value="LOCUS PUTATIVE PROTEIN 1-RELATED"/>
    <property type="match status" value="1"/>
</dbReference>
<feature type="transmembrane region" description="Helical" evidence="5">
    <location>
        <begin position="440"/>
        <end position="457"/>
    </location>
</feature>
<feature type="transmembrane region" description="Helical" evidence="5">
    <location>
        <begin position="294"/>
        <end position="321"/>
    </location>
</feature>
<dbReference type="Pfam" id="PF01943">
    <property type="entry name" value="Polysacc_synt"/>
    <property type="match status" value="1"/>
</dbReference>
<sequence>MSLTRKIAHNTLIQFSGKIIGTIFGVLTVAIMTRYLGANGFGQYSTITAYLQFFGILVDMGLSLIIIRLIADPEFGEQKIINNLFSLRFFSALIFLGLAPLIVIFFPYDNLVKIGVAVTTLSFFAASLNQILISLFQKELKMDKVTIAEISGRLVLFILVFIFAALDKGLLWIMAAVVLGSVINFLLNYLFALKFIKIKFAFDWPVWKKIIKFTWPIAISIAFNLVYFKADTIILSLYRSQAEVGIYSAPYRFLEILTNFVYLFMGLIFPILTISWAQKNLDKFKSIVQKTFDLLVIMSVPMVFGTLFVAKDLIVLIAGSGFEESAIVLKIIIFATAIIFINSLFGYLTVVLDKQKAIVPAYILVAIVALTGYFLTIPLYGYYGAAIFTIISEALILIFNYYLVVKTAKFSPSKLIFLKTIAASLVMSVILYFLQGQNVILQLILASLTYTIALYFFKGFSKELILEIIKIKSEPETGKLNN</sequence>
<keyword evidence="4 5" id="KW-0472">Membrane</keyword>
<feature type="transmembrane region" description="Helical" evidence="5">
    <location>
        <begin position="213"/>
        <end position="236"/>
    </location>
</feature>
<dbReference type="PANTHER" id="PTHR43424">
    <property type="entry name" value="LOCUS PUTATIVE PROTEIN 1-RELATED"/>
    <property type="match status" value="1"/>
</dbReference>
<evidence type="ECO:0000256" key="1">
    <source>
        <dbReference type="ARBA" id="ARBA00004141"/>
    </source>
</evidence>
<feature type="transmembrane region" description="Helical" evidence="5">
    <location>
        <begin position="327"/>
        <end position="350"/>
    </location>
</feature>
<dbReference type="EMBL" id="MHHZ01000018">
    <property type="protein sequence ID" value="OGY41445.1"/>
    <property type="molecule type" value="Genomic_DNA"/>
</dbReference>
<feature type="transmembrane region" description="Helical" evidence="5">
    <location>
        <begin position="416"/>
        <end position="434"/>
    </location>
</feature>
<feature type="transmembrane region" description="Helical" evidence="5">
    <location>
        <begin position="49"/>
        <end position="71"/>
    </location>
</feature>
<keyword evidence="3 5" id="KW-1133">Transmembrane helix</keyword>